<comment type="subcellular location">
    <subcellularLocation>
        <location evidence="2">Cytoplasm</location>
    </subcellularLocation>
</comment>
<dbReference type="InterPro" id="IPR004559">
    <property type="entry name" value="HemW-like"/>
</dbReference>
<dbReference type="SUPFAM" id="SSF102114">
    <property type="entry name" value="Radical SAM enzymes"/>
    <property type="match status" value="1"/>
</dbReference>
<dbReference type="EMBL" id="JRGF01000007">
    <property type="protein sequence ID" value="KHE41997.1"/>
    <property type="molecule type" value="Genomic_DNA"/>
</dbReference>
<keyword evidence="2" id="KW-0143">Chaperone</keyword>
<dbReference type="SMART" id="SM00729">
    <property type="entry name" value="Elp3"/>
    <property type="match status" value="1"/>
</dbReference>
<dbReference type="NCBIfam" id="TIGR00539">
    <property type="entry name" value="hemN_rel"/>
    <property type="match status" value="1"/>
</dbReference>
<feature type="domain" description="Radical SAM core" evidence="3">
    <location>
        <begin position="1"/>
        <end position="223"/>
    </location>
</feature>
<dbReference type="SFLD" id="SFLDF00288">
    <property type="entry name" value="HemN-like__clustered_with_nucl"/>
    <property type="match status" value="1"/>
</dbReference>
<dbReference type="InterPro" id="IPR007197">
    <property type="entry name" value="rSAM"/>
</dbReference>
<keyword evidence="2" id="KW-0004">4Fe-4S</keyword>
<dbReference type="PANTHER" id="PTHR13932">
    <property type="entry name" value="COPROPORPHYRINIGEN III OXIDASE"/>
    <property type="match status" value="1"/>
</dbReference>
<evidence type="ECO:0000256" key="1">
    <source>
        <dbReference type="ARBA" id="ARBA00006100"/>
    </source>
</evidence>
<accession>A0ABR4YIU8</accession>
<evidence type="ECO:0000313" key="4">
    <source>
        <dbReference type="EMBL" id="KHE41997.1"/>
    </source>
</evidence>
<dbReference type="InterPro" id="IPR034505">
    <property type="entry name" value="Coproporphyrinogen-III_oxidase"/>
</dbReference>
<proteinExistence type="inferred from homology"/>
<keyword evidence="2" id="KW-0963">Cytoplasm</keyword>
<gene>
    <name evidence="4" type="ORF">LG35_07090</name>
</gene>
<dbReference type="InterPro" id="IPR006638">
    <property type="entry name" value="Elp3/MiaA/NifB-like_rSAM"/>
</dbReference>
<name>A0ABR4YIU8_9BACT</name>
<dbReference type="Proteomes" id="UP000030889">
    <property type="component" value="Unassembled WGS sequence"/>
</dbReference>
<keyword evidence="2" id="KW-0411">Iron-sulfur</keyword>
<dbReference type="PANTHER" id="PTHR13932:SF5">
    <property type="entry name" value="RADICAL S-ADENOSYL METHIONINE DOMAIN-CONTAINING PROTEIN 1, MITOCHONDRIAL"/>
    <property type="match status" value="1"/>
</dbReference>
<keyword evidence="2" id="KW-0349">Heme</keyword>
<dbReference type="RefSeq" id="WP_035473485.1">
    <property type="nucleotide sequence ID" value="NZ_JRGF01000007.1"/>
</dbReference>
<keyword evidence="2" id="KW-0408">Iron</keyword>
<evidence type="ECO:0000256" key="2">
    <source>
        <dbReference type="RuleBase" id="RU364116"/>
    </source>
</evidence>
<organism evidence="4 5">
    <name type="scientific">Alistipes inops</name>
    <dbReference type="NCBI Taxonomy" id="1501391"/>
    <lineage>
        <taxon>Bacteria</taxon>
        <taxon>Pseudomonadati</taxon>
        <taxon>Bacteroidota</taxon>
        <taxon>Bacteroidia</taxon>
        <taxon>Bacteroidales</taxon>
        <taxon>Rikenellaceae</taxon>
        <taxon>Alistipes</taxon>
    </lineage>
</organism>
<sequence>MAALYIHIPFCKTRCNYCDFYKSTSCAKTEDYIEALEREMEYRRGYFGDTPVDTVFFGGGTPSLLPPALLQRLIDKARSLWNLEEVSEITVEANPDDITEHYLDELARTDINRLSFGVQSFIDRDLKLLGRRHNAQQAVEAIRAAQAKGFGNISLDLIFGIPGMSLREWENNVLRAVILGVQHISAYCLTISDNTVFGDMAEAGTLIPASDEICEEQFMICHRILTDSGFCHYEISNYARGEEFRSLHNWAYWCGKTYLGLGPSAHSYDGDQRIYSVNNLEKYIDLAGTDRIYGREILSRIDKYNEYIMTALRTDYGIRRDALSERFGFKGLLYFEYCAGKFLRNGLIVREGNVYRIPPEKLMVSNSIISDLFYIEE</sequence>
<keyword evidence="2" id="KW-0479">Metal-binding</keyword>
<evidence type="ECO:0000259" key="3">
    <source>
        <dbReference type="PROSITE" id="PS51918"/>
    </source>
</evidence>
<comment type="similarity">
    <text evidence="1">Belongs to the anaerobic coproporphyrinogen-III oxidase family. HemW subfamily.</text>
</comment>
<keyword evidence="5" id="KW-1185">Reference proteome</keyword>
<dbReference type="PROSITE" id="PS51918">
    <property type="entry name" value="RADICAL_SAM"/>
    <property type="match status" value="1"/>
</dbReference>
<comment type="caution">
    <text evidence="4">The sequence shown here is derived from an EMBL/GenBank/DDBJ whole genome shotgun (WGS) entry which is preliminary data.</text>
</comment>
<dbReference type="CDD" id="cd01335">
    <property type="entry name" value="Radical_SAM"/>
    <property type="match status" value="1"/>
</dbReference>
<dbReference type="SFLD" id="SFLDG01065">
    <property type="entry name" value="anaerobic_coproporphyrinogen-I"/>
    <property type="match status" value="1"/>
</dbReference>
<protein>
    <recommendedName>
        <fullName evidence="2">Heme chaperone HemW</fullName>
    </recommendedName>
</protein>
<dbReference type="InterPro" id="IPR058240">
    <property type="entry name" value="rSAM_sf"/>
</dbReference>
<dbReference type="Gene3D" id="3.80.30.20">
    <property type="entry name" value="tm_1862 like domain"/>
    <property type="match status" value="1"/>
</dbReference>
<reference evidence="4 5" key="1">
    <citation type="submission" date="2014-09" db="EMBL/GenBank/DDBJ databases">
        <title>Alistipes sp. 627, sp. nov., a novel member of the family Rikenellaceae isolated from human faeces.</title>
        <authorList>
            <person name="Shkoporov A.N."/>
            <person name="Chaplin A.V."/>
            <person name="Motuzova O.V."/>
            <person name="Kafarskaia L.I."/>
            <person name="Khokhlova E.V."/>
            <person name="Efimov B.A."/>
        </authorList>
    </citation>
    <scope>NUCLEOTIDE SEQUENCE [LARGE SCALE GENOMIC DNA]</scope>
    <source>
        <strain evidence="4 5">627</strain>
    </source>
</reference>
<comment type="function">
    <text evidence="2">Probably acts as a heme chaperone, transferring heme to an unknown acceptor. Binds one molecule of heme per monomer, possibly covalently. Binds 1 [4Fe-4S] cluster. The cluster is coordinated with 3 cysteines and an exchangeable S-adenosyl-L-methionine.</text>
</comment>
<dbReference type="Pfam" id="PF04055">
    <property type="entry name" value="Radical_SAM"/>
    <property type="match status" value="1"/>
</dbReference>
<dbReference type="SFLD" id="SFLDF00562">
    <property type="entry name" value="HemN-like__clustered_with_heat"/>
    <property type="match status" value="1"/>
</dbReference>
<keyword evidence="2" id="KW-0949">S-adenosyl-L-methionine</keyword>
<dbReference type="SFLD" id="SFLDS00029">
    <property type="entry name" value="Radical_SAM"/>
    <property type="match status" value="1"/>
</dbReference>
<evidence type="ECO:0000313" key="5">
    <source>
        <dbReference type="Proteomes" id="UP000030889"/>
    </source>
</evidence>
<dbReference type="InterPro" id="IPR023404">
    <property type="entry name" value="rSAM_horseshoe"/>
</dbReference>